<dbReference type="InterPro" id="IPR046335">
    <property type="entry name" value="LacI/GalR-like_sensor"/>
</dbReference>
<dbReference type="SUPFAM" id="SSF53822">
    <property type="entry name" value="Periplasmic binding protein-like I"/>
    <property type="match status" value="1"/>
</dbReference>
<dbReference type="InterPro" id="IPR010982">
    <property type="entry name" value="Lambda_DNA-bd_dom_sf"/>
</dbReference>
<name>A0A255EAN9_9ACTN</name>
<dbReference type="EMBL" id="NMVI01000018">
    <property type="protein sequence ID" value="OYN86472.1"/>
    <property type="molecule type" value="Genomic_DNA"/>
</dbReference>
<sequence length="341" mass="36546">MGQSQRRRVSQADVAKAAGVSTSIVSTVVNGRTDGPIRVAEATRQRVLTAVANLGYIPDPAARRLAGARSRVLGVFTYEAVFPLASPHFYHEFLIGIEQAAEEADHDLLLVTSSRRAADRRSVYATGVNGLRLADGGLLFGSTILSEDLARLSEEGYPFVFVGERHLESAELSFVAADYVGATAELVHRAHRLGHRSIGFLEAHDEPIAGRIVGYDRAATELALPHLRRSDLAPPAVIEWIRANGITALVLHNSEQLETLAPALVAAGIRVPDDLSLIGLTGEPEEVHGVALSGLRIPRLEMGREGVRLLVQLIDDPRSGPLRTRLACAIDAGASLVAPRP</sequence>
<evidence type="ECO:0000256" key="2">
    <source>
        <dbReference type="ARBA" id="ARBA00023015"/>
    </source>
</evidence>
<dbReference type="RefSeq" id="WP_094451040.1">
    <property type="nucleotide sequence ID" value="NZ_NMVI01000018.1"/>
</dbReference>
<keyword evidence="1" id="KW-0678">Repressor</keyword>
<dbReference type="Gene3D" id="3.40.50.2300">
    <property type="match status" value="2"/>
</dbReference>
<evidence type="ECO:0000256" key="3">
    <source>
        <dbReference type="ARBA" id="ARBA00023125"/>
    </source>
</evidence>
<dbReference type="SMART" id="SM00354">
    <property type="entry name" value="HTH_LACI"/>
    <property type="match status" value="1"/>
</dbReference>
<dbReference type="PANTHER" id="PTHR30146">
    <property type="entry name" value="LACI-RELATED TRANSCRIPTIONAL REPRESSOR"/>
    <property type="match status" value="1"/>
</dbReference>
<reference evidence="6 7" key="1">
    <citation type="submission" date="2017-07" db="EMBL/GenBank/DDBJ databases">
        <title>Draft whole genome sequences of clinical Proprionibacteriaceae strains.</title>
        <authorList>
            <person name="Bernier A.-M."/>
            <person name="Bernard K."/>
            <person name="Domingo M.-C."/>
        </authorList>
    </citation>
    <scope>NUCLEOTIDE SEQUENCE [LARGE SCALE GENOMIC DNA]</scope>
    <source>
        <strain evidence="6 7">NML 160184</strain>
    </source>
</reference>
<dbReference type="Proteomes" id="UP000216533">
    <property type="component" value="Unassembled WGS sequence"/>
</dbReference>
<keyword evidence="2" id="KW-0805">Transcription regulation</keyword>
<comment type="caution">
    <text evidence="6">The sequence shown here is derived from an EMBL/GenBank/DDBJ whole genome shotgun (WGS) entry which is preliminary data.</text>
</comment>
<dbReference type="AlphaFoldDB" id="A0A255EAN9"/>
<proteinExistence type="predicted"/>
<dbReference type="GO" id="GO:0000976">
    <property type="term" value="F:transcription cis-regulatory region binding"/>
    <property type="evidence" value="ECO:0007669"/>
    <property type="project" value="TreeGrafter"/>
</dbReference>
<dbReference type="GO" id="GO:0003700">
    <property type="term" value="F:DNA-binding transcription factor activity"/>
    <property type="evidence" value="ECO:0007669"/>
    <property type="project" value="TreeGrafter"/>
</dbReference>
<dbReference type="Gene3D" id="1.10.260.40">
    <property type="entry name" value="lambda repressor-like DNA-binding domains"/>
    <property type="match status" value="1"/>
</dbReference>
<evidence type="ECO:0000256" key="1">
    <source>
        <dbReference type="ARBA" id="ARBA00022491"/>
    </source>
</evidence>
<dbReference type="CDD" id="cd06267">
    <property type="entry name" value="PBP1_LacI_sugar_binding-like"/>
    <property type="match status" value="1"/>
</dbReference>
<protein>
    <submittedName>
        <fullName evidence="6">LacI family transcriptional regulator</fullName>
    </submittedName>
</protein>
<keyword evidence="3" id="KW-0238">DNA-binding</keyword>
<evidence type="ECO:0000256" key="4">
    <source>
        <dbReference type="ARBA" id="ARBA00023163"/>
    </source>
</evidence>
<organism evidence="6 7">
    <name type="scientific">Parenemella sanctibonifatiensis</name>
    <dbReference type="NCBI Taxonomy" id="2016505"/>
    <lineage>
        <taxon>Bacteria</taxon>
        <taxon>Bacillati</taxon>
        <taxon>Actinomycetota</taxon>
        <taxon>Actinomycetes</taxon>
        <taxon>Propionibacteriales</taxon>
        <taxon>Propionibacteriaceae</taxon>
        <taxon>Parenemella</taxon>
    </lineage>
</organism>
<feature type="domain" description="HTH lacI-type" evidence="5">
    <location>
        <begin position="9"/>
        <end position="67"/>
    </location>
</feature>
<dbReference type="SUPFAM" id="SSF47413">
    <property type="entry name" value="lambda repressor-like DNA-binding domains"/>
    <property type="match status" value="1"/>
</dbReference>
<evidence type="ECO:0000313" key="7">
    <source>
        <dbReference type="Proteomes" id="UP000216533"/>
    </source>
</evidence>
<gene>
    <name evidence="6" type="ORF">CGZ92_08975</name>
</gene>
<dbReference type="Pfam" id="PF00356">
    <property type="entry name" value="LacI"/>
    <property type="match status" value="1"/>
</dbReference>
<keyword evidence="4" id="KW-0804">Transcription</keyword>
<accession>A0A255EAN9</accession>
<dbReference type="InterPro" id="IPR000843">
    <property type="entry name" value="HTH_LacI"/>
</dbReference>
<evidence type="ECO:0000313" key="6">
    <source>
        <dbReference type="EMBL" id="OYN86472.1"/>
    </source>
</evidence>
<evidence type="ECO:0000259" key="5">
    <source>
        <dbReference type="PROSITE" id="PS50932"/>
    </source>
</evidence>
<dbReference type="CDD" id="cd01392">
    <property type="entry name" value="HTH_LacI"/>
    <property type="match status" value="1"/>
</dbReference>
<dbReference type="InterPro" id="IPR028082">
    <property type="entry name" value="Peripla_BP_I"/>
</dbReference>
<dbReference type="PROSITE" id="PS50932">
    <property type="entry name" value="HTH_LACI_2"/>
    <property type="match status" value="1"/>
</dbReference>
<dbReference type="Pfam" id="PF13377">
    <property type="entry name" value="Peripla_BP_3"/>
    <property type="match status" value="1"/>
</dbReference>
<dbReference type="PANTHER" id="PTHR30146:SF148">
    <property type="entry name" value="HTH-TYPE TRANSCRIPTIONAL REPRESSOR PURR-RELATED"/>
    <property type="match status" value="1"/>
</dbReference>